<accession>A0A0R2KRA9</accession>
<feature type="domain" description="Hydroxymethylglutaryl-coenzyme A synthase N-terminal" evidence="5">
    <location>
        <begin position="3"/>
        <end position="164"/>
    </location>
</feature>
<dbReference type="SUPFAM" id="SSF53901">
    <property type="entry name" value="Thiolase-like"/>
    <property type="match status" value="2"/>
</dbReference>
<feature type="binding site" evidence="4">
    <location>
        <position position="29"/>
    </location>
    <ligand>
        <name>(3S)-3-hydroxy-3-methylglutaryl-CoA</name>
        <dbReference type="ChEBI" id="CHEBI:43074"/>
    </ligand>
</feature>
<dbReference type="eggNOG" id="COG3425">
    <property type="taxonomic scope" value="Bacteria"/>
</dbReference>
<dbReference type="STRING" id="1122146.IV53_GL000609"/>
<gene>
    <name evidence="7" type="ORF">IV53_GL000609</name>
</gene>
<evidence type="ECO:0000259" key="5">
    <source>
        <dbReference type="Pfam" id="PF01154"/>
    </source>
</evidence>
<feature type="active site" description="Proton donor/acceptor" evidence="3">
    <location>
        <position position="233"/>
    </location>
</feature>
<dbReference type="AlphaFoldDB" id="A0A0R2KRA9"/>
<dbReference type="Proteomes" id="UP000051500">
    <property type="component" value="Unassembled WGS sequence"/>
</dbReference>
<dbReference type="CDD" id="cd00827">
    <property type="entry name" value="init_cond_enzymes"/>
    <property type="match status" value="1"/>
</dbReference>
<dbReference type="GO" id="GO:0004421">
    <property type="term" value="F:hydroxymethylglutaryl-CoA synthase activity"/>
    <property type="evidence" value="ECO:0007669"/>
    <property type="project" value="InterPro"/>
</dbReference>
<dbReference type="NCBIfam" id="TIGR01835">
    <property type="entry name" value="HMG-CoA-S_prok"/>
    <property type="match status" value="1"/>
</dbReference>
<dbReference type="InterPro" id="IPR016039">
    <property type="entry name" value="Thiolase-like"/>
</dbReference>
<evidence type="ECO:0000313" key="7">
    <source>
        <dbReference type="EMBL" id="KRN88644.1"/>
    </source>
</evidence>
<dbReference type="PANTHER" id="PTHR43323">
    <property type="entry name" value="3-HYDROXY-3-METHYLGLUTARYL COENZYME A SYNTHASE"/>
    <property type="match status" value="1"/>
</dbReference>
<feature type="domain" description="Hydroxymethylglutaryl-coenzyme A synthase C-terminal" evidence="6">
    <location>
        <begin position="261"/>
        <end position="357"/>
    </location>
</feature>
<sequence length="393" mass="44069">MKIGIDKASFYTADMYVDMAKLALERNEDPNKYLIGIGQHKMAVTPPSQDIVTLAANAAAQIITPEDREQIDMVIFGTESGIDNSKSAAIYVASLLGLKNNLRTFEIKQACYGATAALQMAKGHIALHPDKKVLVLGADIARYGLRTKGEPTQGGGAVALLISQNPHILALEDETAYYTEDVMDFWRPIGRNEAVVDGKFSANVYLDFLQETYQQYTAKTGYQLSDYAAFVFHLPFTKMGIKAMRQVILKDYDPESQLYQTYMERYEAARKYNMLVGNIYTGSMYLSLISLLENATDLRAGQRIGFYSYGSGAIGEFFAGILQPGYQNYLQTDLHQALLAHRQEVSVAEYEEYFDAMVLSDEERTIDITKDAAQFVLSGVHEQKRQYLKRTEK</sequence>
<evidence type="ECO:0000313" key="8">
    <source>
        <dbReference type="Proteomes" id="UP000051500"/>
    </source>
</evidence>
<feature type="domain" description="Hydroxymethylglutaryl-coenzyme A synthase C-terminal" evidence="6">
    <location>
        <begin position="176"/>
        <end position="257"/>
    </location>
</feature>
<evidence type="ECO:0000256" key="3">
    <source>
        <dbReference type="PIRSR" id="PIRSR611554-1"/>
    </source>
</evidence>
<evidence type="ECO:0000256" key="1">
    <source>
        <dbReference type="ARBA" id="ARBA00007061"/>
    </source>
</evidence>
<organism evidence="7 8">
    <name type="scientific">Ligilactobacillus ceti DSM 22408</name>
    <dbReference type="NCBI Taxonomy" id="1122146"/>
    <lineage>
        <taxon>Bacteria</taxon>
        <taxon>Bacillati</taxon>
        <taxon>Bacillota</taxon>
        <taxon>Bacilli</taxon>
        <taxon>Lactobacillales</taxon>
        <taxon>Lactobacillaceae</taxon>
        <taxon>Ligilactobacillus</taxon>
    </lineage>
</organism>
<feature type="active site" description="Acyl-thioester intermediate" evidence="3">
    <location>
        <position position="111"/>
    </location>
</feature>
<dbReference type="InterPro" id="IPR011554">
    <property type="entry name" value="HMG_CoA_synthase_prok"/>
</dbReference>
<protein>
    <submittedName>
        <fullName evidence="7">Hydroxymethylglutaryl-CoA synthase</fullName>
    </submittedName>
</protein>
<dbReference type="InterPro" id="IPR013746">
    <property type="entry name" value="HMG_CoA_synt_C_dom"/>
</dbReference>
<name>A0A0R2KRA9_9LACO</name>
<reference evidence="7 8" key="1">
    <citation type="journal article" date="2015" name="Genome Announc.">
        <title>Expanding the biotechnology potential of lactobacilli through comparative genomics of 213 strains and associated genera.</title>
        <authorList>
            <person name="Sun Z."/>
            <person name="Harris H.M."/>
            <person name="McCann A."/>
            <person name="Guo C."/>
            <person name="Argimon S."/>
            <person name="Zhang W."/>
            <person name="Yang X."/>
            <person name="Jeffery I.B."/>
            <person name="Cooney J.C."/>
            <person name="Kagawa T.F."/>
            <person name="Liu W."/>
            <person name="Song Y."/>
            <person name="Salvetti E."/>
            <person name="Wrobel A."/>
            <person name="Rasinkangas P."/>
            <person name="Parkhill J."/>
            <person name="Rea M.C."/>
            <person name="O'Sullivan O."/>
            <person name="Ritari J."/>
            <person name="Douillard F.P."/>
            <person name="Paul Ross R."/>
            <person name="Yang R."/>
            <person name="Briner A.E."/>
            <person name="Felis G.E."/>
            <person name="de Vos W.M."/>
            <person name="Barrangou R."/>
            <person name="Klaenhammer T.R."/>
            <person name="Caufield P.W."/>
            <person name="Cui Y."/>
            <person name="Zhang H."/>
            <person name="O'Toole P.W."/>
        </authorList>
    </citation>
    <scope>NUCLEOTIDE SEQUENCE [LARGE SCALE GENOMIC DNA]</scope>
    <source>
        <strain evidence="7 8">DSM 22408</strain>
    </source>
</reference>
<evidence type="ECO:0000256" key="2">
    <source>
        <dbReference type="ARBA" id="ARBA00022679"/>
    </source>
</evidence>
<dbReference type="PATRIC" id="fig|1122146.4.peg.625"/>
<keyword evidence="2" id="KW-0808">Transferase</keyword>
<evidence type="ECO:0000259" key="6">
    <source>
        <dbReference type="Pfam" id="PF08540"/>
    </source>
</evidence>
<dbReference type="InterPro" id="IPR013528">
    <property type="entry name" value="HMG_CoA_synth_N"/>
</dbReference>
<comment type="similarity">
    <text evidence="1">Belongs to the thiolase-like superfamily. HMG-CoA synthase family.</text>
</comment>
<dbReference type="Pfam" id="PF08540">
    <property type="entry name" value="HMG_CoA_synt_C"/>
    <property type="match status" value="2"/>
</dbReference>
<dbReference type="RefSeq" id="WP_027107048.1">
    <property type="nucleotide sequence ID" value="NZ_JQBZ01000025.1"/>
</dbReference>
<feature type="binding site" evidence="4">
    <location>
        <position position="242"/>
    </location>
    <ligand>
        <name>(3S)-3-hydroxy-3-methylglutaryl-CoA</name>
        <dbReference type="ChEBI" id="CHEBI:43074"/>
    </ligand>
</feature>
<dbReference type="GO" id="GO:0006084">
    <property type="term" value="P:acetyl-CoA metabolic process"/>
    <property type="evidence" value="ECO:0007669"/>
    <property type="project" value="InterPro"/>
</dbReference>
<dbReference type="Gene3D" id="3.40.47.10">
    <property type="match status" value="2"/>
</dbReference>
<comment type="caution">
    <text evidence="7">The sequence shown here is derived from an EMBL/GenBank/DDBJ whole genome shotgun (WGS) entry which is preliminary data.</text>
</comment>
<keyword evidence="8" id="KW-1185">Reference proteome</keyword>
<feature type="binding site" evidence="4">
    <location>
        <position position="278"/>
    </location>
    <ligand>
        <name>(3S)-3-hydroxy-3-methylglutaryl-CoA</name>
        <dbReference type="ChEBI" id="CHEBI:43074"/>
    </ligand>
</feature>
<proteinExistence type="inferred from homology"/>
<dbReference type="EMBL" id="JQBZ01000025">
    <property type="protein sequence ID" value="KRN88644.1"/>
    <property type="molecule type" value="Genomic_DNA"/>
</dbReference>
<evidence type="ECO:0000256" key="4">
    <source>
        <dbReference type="PIRSR" id="PIRSR611554-2"/>
    </source>
</evidence>
<feature type="binding site" evidence="4">
    <location>
        <position position="143"/>
    </location>
    <ligand>
        <name>(3S)-3-hydroxy-3-methylglutaryl-CoA</name>
        <dbReference type="ChEBI" id="CHEBI:43074"/>
    </ligand>
</feature>
<dbReference type="Pfam" id="PF01154">
    <property type="entry name" value="HMG_CoA_synt_N"/>
    <property type="match status" value="1"/>
</dbReference>
<dbReference type="PANTHER" id="PTHR43323:SF2">
    <property type="entry name" value="HYDROXYMETHYLGLUTARYL-COA SYNTHASE"/>
    <property type="match status" value="1"/>
</dbReference>
<dbReference type="OrthoDB" id="9769523at2"/>
<feature type="active site" description="Proton donor/acceptor" evidence="3">
    <location>
        <position position="79"/>
    </location>
</feature>